<dbReference type="AlphaFoldDB" id="A0A078ARI0"/>
<dbReference type="OMA" id="HDYFMIV"/>
<dbReference type="PANTHER" id="PTHR10779">
    <property type="entry name" value="DYNEIN LIGHT CHAIN ROADBLOCK"/>
    <property type="match status" value="1"/>
</dbReference>
<comment type="similarity">
    <text evidence="2 10">Belongs to the GAMAD family.</text>
</comment>
<keyword evidence="3 10" id="KW-0813">Transport</keyword>
<keyword evidence="13" id="KW-1185">Reference proteome</keyword>
<feature type="domain" description="Roadblock/LAMTOR2" evidence="11">
    <location>
        <begin position="5"/>
        <end position="93"/>
    </location>
</feature>
<dbReference type="GO" id="GO:0007018">
    <property type="term" value="P:microtubule-based movement"/>
    <property type="evidence" value="ECO:0007669"/>
    <property type="project" value="UniProtKB-UniRule"/>
</dbReference>
<gene>
    <name evidence="12" type="primary">Contig13913.g14852</name>
    <name evidence="12" type="ORF">STYLEM_12873</name>
</gene>
<organism evidence="12 13">
    <name type="scientific">Stylonychia lemnae</name>
    <name type="common">Ciliate</name>
    <dbReference type="NCBI Taxonomy" id="5949"/>
    <lineage>
        <taxon>Eukaryota</taxon>
        <taxon>Sar</taxon>
        <taxon>Alveolata</taxon>
        <taxon>Ciliophora</taxon>
        <taxon>Intramacronucleata</taxon>
        <taxon>Spirotrichea</taxon>
        <taxon>Stichotrichia</taxon>
        <taxon>Sporadotrichida</taxon>
        <taxon>Oxytrichidae</taxon>
        <taxon>Stylonychinae</taxon>
        <taxon>Stylonychia</taxon>
    </lineage>
</organism>
<evidence type="ECO:0000256" key="6">
    <source>
        <dbReference type="ARBA" id="ARBA00023017"/>
    </source>
</evidence>
<name>A0A078ARI0_STYLE</name>
<dbReference type="FunFam" id="3.30.450.30:FF:000009">
    <property type="entry name" value="Dynein light chain roadblock"/>
    <property type="match status" value="1"/>
</dbReference>
<keyword evidence="8 10" id="KW-0206">Cytoskeleton</keyword>
<dbReference type="GO" id="GO:0005737">
    <property type="term" value="C:cytoplasm"/>
    <property type="evidence" value="ECO:0007669"/>
    <property type="project" value="UniProtKB-UniRule"/>
</dbReference>
<dbReference type="EMBL" id="CCKQ01012215">
    <property type="protein sequence ID" value="CDW83822.1"/>
    <property type="molecule type" value="Genomic_DNA"/>
</dbReference>
<comment type="function">
    <text evidence="9">Acts as one of several non-catalytic accessory components of the cytoplasmic dynein 1 complex that are thought to be involved in linking dynein to cargos and to adapter proteins that regulate dynein function. Cytoplasmic dynein 1 acts as a motor for the intracellular retrograde motility of vesicles and organelles along microtubules.</text>
</comment>
<dbReference type="GO" id="GO:0005874">
    <property type="term" value="C:microtubule"/>
    <property type="evidence" value="ECO:0007669"/>
    <property type="project" value="UniProtKB-UniRule"/>
</dbReference>
<dbReference type="InParanoid" id="A0A078ARI0"/>
<evidence type="ECO:0000256" key="10">
    <source>
        <dbReference type="PIRNR" id="PIRNR009998"/>
    </source>
</evidence>
<evidence type="ECO:0000256" key="3">
    <source>
        <dbReference type="ARBA" id="ARBA00022448"/>
    </source>
</evidence>
<evidence type="ECO:0000256" key="1">
    <source>
        <dbReference type="ARBA" id="ARBA00004245"/>
    </source>
</evidence>
<dbReference type="PIRSF" id="PIRSF009998">
    <property type="entry name" value="DLC7"/>
    <property type="match status" value="1"/>
</dbReference>
<evidence type="ECO:0000256" key="8">
    <source>
        <dbReference type="ARBA" id="ARBA00023212"/>
    </source>
</evidence>
<keyword evidence="4 10" id="KW-0963">Cytoplasm</keyword>
<evidence type="ECO:0000256" key="9">
    <source>
        <dbReference type="ARBA" id="ARBA00025362"/>
    </source>
</evidence>
<comment type="subcellular location">
    <subcellularLocation>
        <location evidence="1 10">Cytoplasm</location>
        <location evidence="1 10">Cytoskeleton</location>
    </subcellularLocation>
</comment>
<dbReference type="SMART" id="SM00960">
    <property type="entry name" value="Robl_LC7"/>
    <property type="match status" value="1"/>
</dbReference>
<evidence type="ECO:0000256" key="4">
    <source>
        <dbReference type="ARBA" id="ARBA00022490"/>
    </source>
</evidence>
<dbReference type="InterPro" id="IPR004942">
    <property type="entry name" value="Roadblock/LAMTOR2_dom"/>
</dbReference>
<evidence type="ECO:0000313" key="12">
    <source>
        <dbReference type="EMBL" id="CDW83822.1"/>
    </source>
</evidence>
<dbReference type="Gene3D" id="3.30.450.30">
    <property type="entry name" value="Dynein light chain 2a, cytoplasmic"/>
    <property type="match status" value="1"/>
</dbReference>
<keyword evidence="7 10" id="KW-0505">Motor protein</keyword>
<proteinExistence type="inferred from homology"/>
<dbReference type="GO" id="GO:0045505">
    <property type="term" value="F:dynein intermediate chain binding"/>
    <property type="evidence" value="ECO:0007669"/>
    <property type="project" value="UniProtKB-UniRule"/>
</dbReference>
<evidence type="ECO:0000256" key="5">
    <source>
        <dbReference type="ARBA" id="ARBA00022701"/>
    </source>
</evidence>
<evidence type="ECO:0000259" key="11">
    <source>
        <dbReference type="SMART" id="SM00960"/>
    </source>
</evidence>
<accession>A0A078ARI0</accession>
<evidence type="ECO:0000256" key="2">
    <source>
        <dbReference type="ARBA" id="ARBA00007191"/>
    </source>
</evidence>
<evidence type="ECO:0000256" key="7">
    <source>
        <dbReference type="ARBA" id="ARBA00023175"/>
    </source>
</evidence>
<dbReference type="OrthoDB" id="299194at2759"/>
<keyword evidence="6 10" id="KW-0243">Dynein</keyword>
<dbReference type="FunCoup" id="A0A078ARI0">
    <property type="interactions" value="17"/>
</dbReference>
<dbReference type="Proteomes" id="UP000039865">
    <property type="component" value="Unassembled WGS sequence"/>
</dbReference>
<evidence type="ECO:0000313" key="13">
    <source>
        <dbReference type="Proteomes" id="UP000039865"/>
    </source>
</evidence>
<dbReference type="GO" id="GO:0005868">
    <property type="term" value="C:cytoplasmic dynein complex"/>
    <property type="evidence" value="ECO:0007669"/>
    <property type="project" value="UniProtKB-UniRule"/>
</dbReference>
<reference evidence="12 13" key="1">
    <citation type="submission" date="2014-06" db="EMBL/GenBank/DDBJ databases">
        <authorList>
            <person name="Swart Estienne"/>
        </authorList>
    </citation>
    <scope>NUCLEOTIDE SEQUENCE [LARGE SCALE GENOMIC DNA]</scope>
    <source>
        <strain evidence="12 13">130c</strain>
    </source>
</reference>
<protein>
    <recommendedName>
        <fullName evidence="10">Dynein light chain roadblock</fullName>
    </recommendedName>
</protein>
<dbReference type="Pfam" id="PF03259">
    <property type="entry name" value="Robl_LC7"/>
    <property type="match status" value="1"/>
</dbReference>
<dbReference type="InterPro" id="IPR016561">
    <property type="entry name" value="DYNLRB1/2"/>
</dbReference>
<dbReference type="SUPFAM" id="SSF103196">
    <property type="entry name" value="Roadblock/LC7 domain"/>
    <property type="match status" value="1"/>
</dbReference>
<sequence>MSQKVEETLNRINTHKGVKGIIIVNSRGIAIRSTMSQNETIEYGSLITQFTSKAQATIKALHQEEDISFIRIRSKKHEIMIAPEKEFSLIVLQNPSNDETN</sequence>
<keyword evidence="5 10" id="KW-0493">Microtubule</keyword>